<comment type="cofactor">
    <cofactor evidence="2">
        <name>Zn(2+)</name>
        <dbReference type="ChEBI" id="CHEBI:29105"/>
    </cofactor>
    <text evidence="2">Binds 1 zinc ion per subunit.</text>
</comment>
<dbReference type="PRINTS" id="PR00998">
    <property type="entry name" value="CRBOXYPTASET"/>
</dbReference>
<dbReference type="SUPFAM" id="SSF55486">
    <property type="entry name" value="Metalloproteases ('zincins'), catalytic domain"/>
    <property type="match status" value="1"/>
</dbReference>
<dbReference type="Proteomes" id="UP000239907">
    <property type="component" value="Unassembled WGS sequence"/>
</dbReference>
<dbReference type="GO" id="GO:0046872">
    <property type="term" value="F:metal ion binding"/>
    <property type="evidence" value="ECO:0007669"/>
    <property type="project" value="UniProtKB-KW"/>
</dbReference>
<sequence>MMSDAYAALVEKHREISLIHSSSATLGWDQETNLPDKALAYRAEQIAYLSGKAYELSTNDAYSKLLTAAEDNNDNSQGSLANLREWRHSFDRSTRLSQEIVERDSKASSHAKALWIKARKQCDFSLFAPHMQKLLDLAKEKAELWGYQEETYDALLECYERGAKTRDIVTIFDQFQPAIISLASHAVAKSATNNTRKFEGSFPVAKQQELNRAVAKSIGFDFKAGRIDTTTHPFCTTLGPSDVRLTTRYYDHDFTASLFGVLHEAGHGLYEQGLPEADYGLPSGSAVSLGIHESQSLLWEAHVGRSQAFWNHWMPKAQELFPQLRDWSVEEFLKTINQANYSPIRVDADEATYDLHVLLRFDIERRLIRGELAVKDIPTAWNESFEASFNMRPKSDSEGCLQDIHWAMGGMGYFPTYTIGNLNASQLFHTATQVETISNSFKDANFKPLLDWMRLQIHSKGSAHLPQDLMVKATGETTNPSYHLKHLSNRFL</sequence>
<keyword evidence="5" id="KW-1185">Reference proteome</keyword>
<dbReference type="PIRSF" id="PIRSF006615">
    <property type="entry name" value="Zn_crbxpep_Taq"/>
    <property type="match status" value="1"/>
</dbReference>
<protein>
    <recommendedName>
        <fullName evidence="1">Metal-dependent carboxypeptidase</fullName>
        <ecNumber evidence="1">3.4.17.19</ecNumber>
    </recommendedName>
</protein>
<dbReference type="PROSITE" id="PS52034">
    <property type="entry name" value="PEPTIDASE_M32"/>
    <property type="match status" value="1"/>
</dbReference>
<dbReference type="InterPro" id="IPR001333">
    <property type="entry name" value="Peptidase_M32_Taq"/>
</dbReference>
<evidence type="ECO:0000313" key="4">
    <source>
        <dbReference type="EMBL" id="PQJ27475.1"/>
    </source>
</evidence>
<keyword evidence="1 4" id="KW-0121">Carboxypeptidase</keyword>
<evidence type="ECO:0000256" key="1">
    <source>
        <dbReference type="PIRNR" id="PIRNR006615"/>
    </source>
</evidence>
<feature type="binding site" evidence="2">
    <location>
        <position position="267"/>
    </location>
    <ligand>
        <name>Zn(2+)</name>
        <dbReference type="ChEBI" id="CHEBI:29105"/>
        <note>catalytic</note>
    </ligand>
</feature>
<keyword evidence="1" id="KW-0482">Metalloprotease</keyword>
<evidence type="ECO:0000313" key="5">
    <source>
        <dbReference type="Proteomes" id="UP000239907"/>
    </source>
</evidence>
<dbReference type="CDD" id="cd06460">
    <property type="entry name" value="M32_Taq"/>
    <property type="match status" value="1"/>
</dbReference>
<proteinExistence type="inferred from homology"/>
<comment type="caution">
    <text evidence="4">The sequence shown here is derived from an EMBL/GenBank/DDBJ whole genome shotgun (WGS) entry which is preliminary data.</text>
</comment>
<comment type="catalytic activity">
    <reaction evidence="1">
        <text>Release of a C-terminal amino acid with broad specificity, except for -Pro.</text>
        <dbReference type="EC" id="3.4.17.19"/>
    </reaction>
</comment>
<dbReference type="GO" id="GO:0006508">
    <property type="term" value="P:proteolysis"/>
    <property type="evidence" value="ECO:0007669"/>
    <property type="project" value="UniProtKB-UniRule"/>
</dbReference>
<keyword evidence="1" id="KW-0378">Hydrolase</keyword>
<evidence type="ECO:0000256" key="2">
    <source>
        <dbReference type="PIRSR" id="PIRSR006615-1"/>
    </source>
</evidence>
<evidence type="ECO:0000256" key="3">
    <source>
        <dbReference type="PIRSR" id="PIRSR006615-2"/>
    </source>
</evidence>
<dbReference type="Pfam" id="PF02074">
    <property type="entry name" value="Peptidase_M32"/>
    <property type="match status" value="1"/>
</dbReference>
<dbReference type="PANTHER" id="PTHR34217">
    <property type="entry name" value="METAL-DEPENDENT CARBOXYPEPTIDASE"/>
    <property type="match status" value="1"/>
</dbReference>
<keyword evidence="1 2" id="KW-0479">Metal-binding</keyword>
<comment type="function">
    <text evidence="1">Broad specificity carboxypetidase that releases amino acids sequentially from the C-terminus, including neutral, aromatic, polar and basic residues.</text>
</comment>
<feature type="active site" description="Proton donor/acceptor" evidence="3">
    <location>
        <position position="264"/>
    </location>
</feature>
<feature type="binding site" evidence="2">
    <location>
        <position position="263"/>
    </location>
    <ligand>
        <name>Zn(2+)</name>
        <dbReference type="ChEBI" id="CHEBI:29105"/>
        <note>catalytic</note>
    </ligand>
</feature>
<dbReference type="EC" id="3.4.17.19" evidence="1"/>
<keyword evidence="2" id="KW-0862">Zinc</keyword>
<dbReference type="PANTHER" id="PTHR34217:SF1">
    <property type="entry name" value="CARBOXYPEPTIDASE 1"/>
    <property type="match status" value="1"/>
</dbReference>
<organism evidence="4 5">
    <name type="scientific">Rubritalea profundi</name>
    <dbReference type="NCBI Taxonomy" id="1658618"/>
    <lineage>
        <taxon>Bacteria</taxon>
        <taxon>Pseudomonadati</taxon>
        <taxon>Verrucomicrobiota</taxon>
        <taxon>Verrucomicrobiia</taxon>
        <taxon>Verrucomicrobiales</taxon>
        <taxon>Rubritaleaceae</taxon>
        <taxon>Rubritalea</taxon>
    </lineage>
</organism>
<dbReference type="Gene3D" id="1.10.1370.30">
    <property type="match status" value="1"/>
</dbReference>
<dbReference type="AlphaFoldDB" id="A0A2S7TXI9"/>
<feature type="binding site" evidence="2">
    <location>
        <position position="293"/>
    </location>
    <ligand>
        <name>Zn(2+)</name>
        <dbReference type="ChEBI" id="CHEBI:29105"/>
        <note>catalytic</note>
    </ligand>
</feature>
<accession>A0A2S7TXI9</accession>
<keyword evidence="1" id="KW-0645">Protease</keyword>
<dbReference type="GO" id="GO:0004181">
    <property type="term" value="F:metallocarboxypeptidase activity"/>
    <property type="evidence" value="ECO:0007669"/>
    <property type="project" value="UniProtKB-UniRule"/>
</dbReference>
<comment type="similarity">
    <text evidence="1">Belongs to the peptidase M32 family.</text>
</comment>
<reference evidence="4 5" key="1">
    <citation type="submission" date="2016-12" db="EMBL/GenBank/DDBJ databases">
        <title>Study of bacterial adaptation to deep sea.</title>
        <authorList>
            <person name="Song J."/>
            <person name="Yoshizawa S."/>
            <person name="Kogure K."/>
        </authorList>
    </citation>
    <scope>NUCLEOTIDE SEQUENCE [LARGE SCALE GENOMIC DNA]</scope>
    <source>
        <strain evidence="4 5">SAORIC-165</strain>
    </source>
</reference>
<dbReference type="EMBL" id="MQWA01000001">
    <property type="protein sequence ID" value="PQJ27475.1"/>
    <property type="molecule type" value="Genomic_DNA"/>
</dbReference>
<gene>
    <name evidence="4" type="ORF">BSZ32_02490</name>
</gene>
<name>A0A2S7TXI9_9BACT</name>